<evidence type="ECO:0000313" key="9">
    <source>
        <dbReference type="EMBL" id="GMS95579.1"/>
    </source>
</evidence>
<evidence type="ECO:0000259" key="8">
    <source>
        <dbReference type="PROSITE" id="PS50280"/>
    </source>
</evidence>
<comment type="caution">
    <text evidence="9">The sequence shown here is derived from an EMBL/GenBank/DDBJ whole genome shotgun (WGS) entry which is preliminary data.</text>
</comment>
<feature type="region of interest" description="Disordered" evidence="6">
    <location>
        <begin position="339"/>
        <end position="378"/>
    </location>
</feature>
<evidence type="ECO:0000256" key="5">
    <source>
        <dbReference type="PROSITE-ProRule" id="PRU00146"/>
    </source>
</evidence>
<evidence type="ECO:0000256" key="3">
    <source>
        <dbReference type="ARBA" id="ARBA00022833"/>
    </source>
</evidence>
<dbReference type="GO" id="GO:0006325">
    <property type="term" value="P:chromatin organization"/>
    <property type="evidence" value="ECO:0007669"/>
    <property type="project" value="UniProtKB-KW"/>
</dbReference>
<feature type="region of interest" description="Disordered" evidence="6">
    <location>
        <begin position="587"/>
        <end position="653"/>
    </location>
</feature>
<dbReference type="PROSITE" id="PS50016">
    <property type="entry name" value="ZF_PHD_2"/>
    <property type="match status" value="1"/>
</dbReference>
<feature type="compositionally biased region" description="Basic and acidic residues" evidence="6">
    <location>
        <begin position="1073"/>
        <end position="1088"/>
    </location>
</feature>
<feature type="compositionally biased region" description="Acidic residues" evidence="6">
    <location>
        <begin position="642"/>
        <end position="653"/>
    </location>
</feature>
<dbReference type="PROSITE" id="PS50280">
    <property type="entry name" value="SET"/>
    <property type="match status" value="1"/>
</dbReference>
<dbReference type="InterPro" id="IPR011011">
    <property type="entry name" value="Znf_FYVE_PHD"/>
</dbReference>
<accession>A0AAV5TMG6</accession>
<feature type="compositionally biased region" description="Basic and acidic residues" evidence="6">
    <location>
        <begin position="608"/>
        <end position="623"/>
    </location>
</feature>
<feature type="compositionally biased region" description="Basic and acidic residues" evidence="6">
    <location>
        <begin position="725"/>
        <end position="753"/>
    </location>
</feature>
<sequence length="1316" mass="146435">MASQSLSNCDGSIPVDHAVVEQSLHGRFPLQLVPTSVVEFRQVNVDQLCESDFDGITDSGLPYSDHDYIGSNPNSKCPPDACQFPVMGGVTDQYLNGETSDPCADSRAADNRLSGPSTPAIGSGSVMRKTQQITGATMFRPAKGEDYVRSGSPQHSSVKSVSWKTMPNVTQPKKSGRPPKNEAGDRLMGRAMIKAGMQTPQGHLQPQMHHPQSLDGMEDLGLNIRGAAPLVTPARGPKIVPRGRSAALPRRDIPSDGSGGYGMVPVQTAPSAYRSISVPSPTKKGGQFRSAQAAEEAHTREMMEAAQNALAPCNATISGHAVMMTAHNEHAIVLPLQHEHHQQQPSHHLDDGDLPRTPGKSHSFTSPLTSPRSGPRRTISESQEMNLLLQEPLHMNPDGLPVTPGGGRKTPSRSRTPRSRMSISESTASGSQATSPQREYVVSPSRSVRHSRLQPRPLHSSPQRAVMAGYIKSPTAPILALAQGPSTMASAQEQMSWNAPMPSLHTQTSLPPPLHHQQPIVSRHMTQVGQSPGRSYYDTPGSEGAPLITASGSNTYTPRRRKEKETDESVEAAVSRNVKNIMLAEKSDRLSSRWSHTLSPRNQTSDEETIRGRQVEQPKKEVNRTSPSKKKQSTRVEKTWSMDEEESEGDEEDEGTWLVTCICGTTVDDGEEMVECDHCKLRWEHVDCIFPYTKKAPEGAYICHYCKPRPTDLTREQARAYQDRVKEQKMRANEQEVKRKLAERAKRKEENSRKPATIHRSNHLKGSSSKIEKSVPSNQYREIEKNEYSANARRFLTVTRSSGGQSRDAEIVNILREAPRVKSLMVEPRIYGLIATREIEGGDYIAELCGHVSLLKECPNRDLAPGSLNDQTFIFEKDGDKIIIDARKCGNYARHIRRSCKPNAELDEIMSGSELHIMIKAKNGAEINIHDEVSIGLESDWRRRGRPAQGCVCSGEEKKWCEVEVFFGQKDKMDNTQTMPSSSRRSLPSLPTLPTNGTTPKGRNAIGGAETEKKKGGSSKKIISKKGKKGTIKLPRHSRKMKGGSGSTADESEGEKEREREGEETEEYEESTADEKEKEVKKEMESPRRGRRNTASTSEGKEKEESRYEIPVVTATRSSTRNRTDSGEVKKEVEVPKYEEKKKETGRGKKEGRKSGLENEKEIKEVSSTPSVKKEKKPWPTMNYSLPSERNKPSREERKIQAEWERMEKSEKSEKKGRVSSNRGRPVQTSTPVSRPNEEKGEKGERRGEGWSGRGKRKTETEDDGVREERSERRERSEREGRRDSVSAAASTPIVVPLKKRWTNDTMRMEREKEKE</sequence>
<dbReference type="PANTHER" id="PTHR46462">
    <property type="entry name" value="UPSET, ISOFORM A"/>
    <property type="match status" value="1"/>
</dbReference>
<evidence type="ECO:0000259" key="7">
    <source>
        <dbReference type="PROSITE" id="PS50016"/>
    </source>
</evidence>
<dbReference type="GO" id="GO:0070210">
    <property type="term" value="C:Rpd3L-Expanded complex"/>
    <property type="evidence" value="ECO:0007669"/>
    <property type="project" value="TreeGrafter"/>
</dbReference>
<evidence type="ECO:0000256" key="6">
    <source>
        <dbReference type="SAM" id="MobiDB-lite"/>
    </source>
</evidence>
<proteinExistence type="predicted"/>
<feature type="region of interest" description="Disordered" evidence="6">
    <location>
        <begin position="278"/>
        <end position="298"/>
    </location>
</feature>
<evidence type="ECO:0008006" key="11">
    <source>
        <dbReference type="Google" id="ProtNLM"/>
    </source>
</evidence>
<organism evidence="9 10">
    <name type="scientific">Pristionchus entomophagus</name>
    <dbReference type="NCBI Taxonomy" id="358040"/>
    <lineage>
        <taxon>Eukaryota</taxon>
        <taxon>Metazoa</taxon>
        <taxon>Ecdysozoa</taxon>
        <taxon>Nematoda</taxon>
        <taxon>Chromadorea</taxon>
        <taxon>Rhabditida</taxon>
        <taxon>Rhabditina</taxon>
        <taxon>Diplogasteromorpha</taxon>
        <taxon>Diplogasteroidea</taxon>
        <taxon>Neodiplogasteridae</taxon>
        <taxon>Pristionchus</taxon>
    </lineage>
</organism>
<dbReference type="PANTHER" id="PTHR46462:SF3">
    <property type="entry name" value="UPSET, ISOFORM A"/>
    <property type="match status" value="1"/>
</dbReference>
<dbReference type="GO" id="GO:0006355">
    <property type="term" value="P:regulation of DNA-templated transcription"/>
    <property type="evidence" value="ECO:0007669"/>
    <property type="project" value="TreeGrafter"/>
</dbReference>
<keyword evidence="3" id="KW-0862">Zinc</keyword>
<keyword evidence="2 5" id="KW-0863">Zinc-finger</keyword>
<dbReference type="InterPro" id="IPR046341">
    <property type="entry name" value="SET_dom_sf"/>
</dbReference>
<feature type="domain" description="PHD-type" evidence="7">
    <location>
        <begin position="658"/>
        <end position="709"/>
    </location>
</feature>
<dbReference type="SMART" id="SM00317">
    <property type="entry name" value="SET"/>
    <property type="match status" value="1"/>
</dbReference>
<keyword evidence="1" id="KW-0479">Metal-binding</keyword>
<reference evidence="9" key="1">
    <citation type="submission" date="2023-10" db="EMBL/GenBank/DDBJ databases">
        <title>Genome assembly of Pristionchus species.</title>
        <authorList>
            <person name="Yoshida K."/>
            <person name="Sommer R.J."/>
        </authorList>
    </citation>
    <scope>NUCLEOTIDE SEQUENCE</scope>
    <source>
        <strain evidence="9">RS0144</strain>
    </source>
</reference>
<feature type="compositionally biased region" description="Low complexity" evidence="6">
    <location>
        <begin position="978"/>
        <end position="1000"/>
    </location>
</feature>
<dbReference type="EMBL" id="BTSX01000004">
    <property type="protein sequence ID" value="GMS95579.1"/>
    <property type="molecule type" value="Genomic_DNA"/>
</dbReference>
<protein>
    <recommendedName>
        <fullName evidence="11">PHD finger motif containing protein</fullName>
    </recommendedName>
</protein>
<feature type="region of interest" description="Disordered" evidence="6">
    <location>
        <begin position="144"/>
        <end position="184"/>
    </location>
</feature>
<dbReference type="InterPro" id="IPR019787">
    <property type="entry name" value="Znf_PHD-finger"/>
</dbReference>
<feature type="compositionally biased region" description="Polar residues" evidence="6">
    <location>
        <begin position="764"/>
        <end position="778"/>
    </location>
</feature>
<dbReference type="Proteomes" id="UP001432027">
    <property type="component" value="Unassembled WGS sequence"/>
</dbReference>
<dbReference type="InterPro" id="IPR013083">
    <property type="entry name" value="Znf_RING/FYVE/PHD"/>
</dbReference>
<dbReference type="InterPro" id="IPR001214">
    <property type="entry name" value="SET_dom"/>
</dbReference>
<dbReference type="InterPro" id="IPR001965">
    <property type="entry name" value="Znf_PHD"/>
</dbReference>
<evidence type="ECO:0000256" key="4">
    <source>
        <dbReference type="ARBA" id="ARBA00022853"/>
    </source>
</evidence>
<evidence type="ECO:0000313" key="10">
    <source>
        <dbReference type="Proteomes" id="UP001432027"/>
    </source>
</evidence>
<feature type="domain" description="SET" evidence="8">
    <location>
        <begin position="819"/>
        <end position="938"/>
    </location>
</feature>
<feature type="compositionally biased region" description="Basic residues" evidence="6">
    <location>
        <begin position="1016"/>
        <end position="1042"/>
    </location>
</feature>
<feature type="compositionally biased region" description="Polar residues" evidence="6">
    <location>
        <begin position="360"/>
        <end position="372"/>
    </location>
</feature>
<feature type="region of interest" description="Disordered" evidence="6">
    <location>
        <begin position="540"/>
        <end position="573"/>
    </location>
</feature>
<keyword evidence="10" id="KW-1185">Reference proteome</keyword>
<dbReference type="SUPFAM" id="SSF57903">
    <property type="entry name" value="FYVE/PHD zinc finger"/>
    <property type="match status" value="1"/>
</dbReference>
<keyword evidence="4" id="KW-0156">Chromatin regulator</keyword>
<feature type="compositionally biased region" description="Basic and acidic residues" evidence="6">
    <location>
        <begin position="1189"/>
        <end position="1217"/>
    </location>
</feature>
<feature type="compositionally biased region" description="Basic and acidic residues" evidence="6">
    <location>
        <begin position="1236"/>
        <end position="1249"/>
    </location>
</feature>
<feature type="region of interest" description="Disordered" evidence="6">
    <location>
        <begin position="725"/>
        <end position="778"/>
    </location>
</feature>
<feature type="region of interest" description="Disordered" evidence="6">
    <location>
        <begin position="98"/>
        <end position="128"/>
    </location>
</feature>
<evidence type="ECO:0000256" key="2">
    <source>
        <dbReference type="ARBA" id="ARBA00022771"/>
    </source>
</evidence>
<dbReference type="GO" id="GO:0034967">
    <property type="term" value="C:Set3 complex"/>
    <property type="evidence" value="ECO:0007669"/>
    <property type="project" value="TreeGrafter"/>
</dbReference>
<dbReference type="Gene3D" id="2.170.270.10">
    <property type="entry name" value="SET domain"/>
    <property type="match status" value="1"/>
</dbReference>
<feature type="compositionally biased region" description="Acidic residues" evidence="6">
    <location>
        <begin position="1062"/>
        <end position="1072"/>
    </location>
</feature>
<feature type="compositionally biased region" description="Basic and acidic residues" evidence="6">
    <location>
        <begin position="1122"/>
        <end position="1165"/>
    </location>
</feature>
<feature type="compositionally biased region" description="Basic and acidic residues" evidence="6">
    <location>
        <begin position="1267"/>
        <end position="1285"/>
    </location>
</feature>
<feature type="compositionally biased region" description="Basic and acidic residues" evidence="6">
    <location>
        <begin position="1099"/>
        <end position="1108"/>
    </location>
</feature>
<feature type="compositionally biased region" description="Basic and acidic residues" evidence="6">
    <location>
        <begin position="1307"/>
        <end position="1316"/>
    </location>
</feature>
<dbReference type="SUPFAM" id="SSF82199">
    <property type="entry name" value="SET domain"/>
    <property type="match status" value="1"/>
</dbReference>
<gene>
    <name evidence="9" type="ORF">PENTCL1PPCAC_17754</name>
</gene>
<dbReference type="SMART" id="SM00249">
    <property type="entry name" value="PHD"/>
    <property type="match status" value="1"/>
</dbReference>
<evidence type="ECO:0000256" key="1">
    <source>
        <dbReference type="ARBA" id="ARBA00022723"/>
    </source>
</evidence>
<dbReference type="Pfam" id="PF00856">
    <property type="entry name" value="SET"/>
    <property type="match status" value="1"/>
</dbReference>
<feature type="compositionally biased region" description="Basic and acidic residues" evidence="6">
    <location>
        <begin position="339"/>
        <end position="354"/>
    </location>
</feature>
<feature type="compositionally biased region" description="Polar residues" evidence="6">
    <location>
        <begin position="592"/>
        <end position="603"/>
    </location>
</feature>
<feature type="non-terminal residue" evidence="9">
    <location>
        <position position="1316"/>
    </location>
</feature>
<feature type="compositionally biased region" description="Polar residues" evidence="6">
    <location>
        <begin position="425"/>
        <end position="437"/>
    </location>
</feature>
<dbReference type="Gene3D" id="3.30.40.10">
    <property type="entry name" value="Zinc/RING finger domain, C3HC4 (zinc finger)"/>
    <property type="match status" value="1"/>
</dbReference>
<feature type="region of interest" description="Disordered" evidence="6">
    <location>
        <begin position="972"/>
        <end position="1316"/>
    </location>
</feature>
<dbReference type="GO" id="GO:0008270">
    <property type="term" value="F:zinc ion binding"/>
    <property type="evidence" value="ECO:0007669"/>
    <property type="project" value="UniProtKB-KW"/>
</dbReference>
<name>A0AAV5TMG6_9BILA</name>
<feature type="compositionally biased region" description="Polar residues" evidence="6">
    <location>
        <begin position="151"/>
        <end position="173"/>
    </location>
</feature>
<feature type="region of interest" description="Disordered" evidence="6">
    <location>
        <begin position="393"/>
        <end position="463"/>
    </location>
</feature>